<reference evidence="2" key="1">
    <citation type="journal article" date="2020" name="Nature">
        <title>Giant virus diversity and host interactions through global metagenomics.</title>
        <authorList>
            <person name="Schulz F."/>
            <person name="Roux S."/>
            <person name="Paez-Espino D."/>
            <person name="Jungbluth S."/>
            <person name="Walsh D.A."/>
            <person name="Denef V.J."/>
            <person name="McMahon K.D."/>
            <person name="Konstantinidis K.T."/>
            <person name="Eloe-Fadrosh E.A."/>
            <person name="Kyrpides N.C."/>
            <person name="Woyke T."/>
        </authorList>
    </citation>
    <scope>NUCLEOTIDE SEQUENCE</scope>
    <source>
        <strain evidence="2">GVMAG-M-3300020192-26</strain>
    </source>
</reference>
<keyword evidence="1" id="KW-0812">Transmembrane</keyword>
<feature type="transmembrane region" description="Helical" evidence="1">
    <location>
        <begin position="35"/>
        <end position="55"/>
    </location>
</feature>
<proteinExistence type="predicted"/>
<organism evidence="2">
    <name type="scientific">viral metagenome</name>
    <dbReference type="NCBI Taxonomy" id="1070528"/>
    <lineage>
        <taxon>unclassified sequences</taxon>
        <taxon>metagenomes</taxon>
        <taxon>organismal metagenomes</taxon>
    </lineage>
</organism>
<feature type="transmembrane region" description="Helical" evidence="1">
    <location>
        <begin position="6"/>
        <end position="23"/>
    </location>
</feature>
<keyword evidence="1" id="KW-0472">Membrane</keyword>
<keyword evidence="1" id="KW-1133">Transmembrane helix</keyword>
<evidence type="ECO:0000313" key="2">
    <source>
        <dbReference type="EMBL" id="QHT00296.1"/>
    </source>
</evidence>
<dbReference type="EMBL" id="MN739354">
    <property type="protein sequence ID" value="QHT00296.1"/>
    <property type="molecule type" value="Genomic_DNA"/>
</dbReference>
<dbReference type="AlphaFoldDB" id="A0A6C0C6E7"/>
<evidence type="ECO:0000256" key="1">
    <source>
        <dbReference type="SAM" id="Phobius"/>
    </source>
</evidence>
<name>A0A6C0C6E7_9ZZZZ</name>
<sequence>MTTTSIIILIMIFAAAFVTYLYFYKDISSSGYSNYIISLTFLATFFPLIILIYQYQENNSELEKQKSKDVIRQMEADTISFEMMFIKHYPYLARLYQQIYPSRHVGSISLPSLTPEQMKQRDFFEIHMCSIMFQYIENTLLTFNGYNLIDDDHQFAEWVLNWRSWFQSDIVKTQWENVKQYYGENTQDFIEQNII</sequence>
<accession>A0A6C0C6E7</accession>
<evidence type="ECO:0008006" key="3">
    <source>
        <dbReference type="Google" id="ProtNLM"/>
    </source>
</evidence>
<protein>
    <recommendedName>
        <fullName evidence="3">DUF4760 domain-containing protein</fullName>
    </recommendedName>
</protein>